<evidence type="ECO:0000313" key="1">
    <source>
        <dbReference type="EMBL" id="TVM32281.1"/>
    </source>
</evidence>
<dbReference type="OrthoDB" id="530475at2"/>
<dbReference type="GO" id="GO:0016829">
    <property type="term" value="F:lyase activity"/>
    <property type="evidence" value="ECO:0007669"/>
    <property type="project" value="UniProtKB-KW"/>
</dbReference>
<dbReference type="GO" id="GO:0015716">
    <property type="term" value="P:organic phosphonate transport"/>
    <property type="evidence" value="ECO:0007669"/>
    <property type="project" value="InterPro"/>
</dbReference>
<dbReference type="GO" id="GO:0019634">
    <property type="term" value="P:organic phosphonate metabolic process"/>
    <property type="evidence" value="ECO:0007669"/>
    <property type="project" value="InterPro"/>
</dbReference>
<dbReference type="AlphaFoldDB" id="A0A6P1ZGW8"/>
<dbReference type="Pfam" id="PF06754">
    <property type="entry name" value="PhnG"/>
    <property type="match status" value="1"/>
</dbReference>
<sequence length="161" mass="17722">MTTAKHLHDTETATTARQHWMAVLARADANAMEEAWHGLDRQPAWEYLRRPETGLVMVRGRMGGSGGKFNIGEMTLTRCAVRLVDSGIAGFGYVAGYAHERAMWAALFDSLLQDAEHGPAVMAALITPEAERIQKDKKRASKRAAATRASFFTLERGHIGL</sequence>
<dbReference type="Proteomes" id="UP000434052">
    <property type="component" value="Unassembled WGS sequence"/>
</dbReference>
<accession>A0A6P1ZGW8</accession>
<dbReference type="RefSeq" id="WP_144306293.1">
    <property type="nucleotide sequence ID" value="NZ_QMIF01000011.1"/>
</dbReference>
<dbReference type="InterPro" id="IPR009609">
    <property type="entry name" value="Phosphonate_metab_PhnG"/>
</dbReference>
<organism evidence="1 2">
    <name type="scientific">Oceanidesulfovibrio marinus</name>
    <dbReference type="NCBI Taxonomy" id="370038"/>
    <lineage>
        <taxon>Bacteria</taxon>
        <taxon>Pseudomonadati</taxon>
        <taxon>Thermodesulfobacteriota</taxon>
        <taxon>Desulfovibrionia</taxon>
        <taxon>Desulfovibrionales</taxon>
        <taxon>Desulfovibrionaceae</taxon>
        <taxon>Oceanidesulfovibrio</taxon>
    </lineage>
</organism>
<dbReference type="NCBIfam" id="TIGR03293">
    <property type="entry name" value="PhnG_redo"/>
    <property type="match status" value="1"/>
</dbReference>
<evidence type="ECO:0000313" key="2">
    <source>
        <dbReference type="Proteomes" id="UP000434052"/>
    </source>
</evidence>
<keyword evidence="1" id="KW-0456">Lyase</keyword>
<gene>
    <name evidence="1" type="primary">phnG</name>
    <name evidence="1" type="ORF">DQK91_15470</name>
</gene>
<name>A0A6P1ZGW8_9BACT</name>
<dbReference type="EMBL" id="QMIF01000011">
    <property type="protein sequence ID" value="TVM32281.1"/>
    <property type="molecule type" value="Genomic_DNA"/>
</dbReference>
<proteinExistence type="predicted"/>
<reference evidence="1" key="1">
    <citation type="submission" date="2018-06" db="EMBL/GenBank/DDBJ databases">
        <title>Complete genome of Desulfovibrio marinus P48SEP.</title>
        <authorList>
            <person name="Crispim J.S."/>
            <person name="Vidigal P.M.P."/>
            <person name="Silva L.C.F."/>
            <person name="Araujo L.C."/>
            <person name="Laguardia C.N."/>
            <person name="Dias R.S."/>
            <person name="Sousa M.P."/>
            <person name="Paula S.O."/>
            <person name="Silva C."/>
        </authorList>
    </citation>
    <scope>NUCLEOTIDE SEQUENCE [LARGE SCALE GENOMIC DNA]</scope>
    <source>
        <strain evidence="1">P48SEP</strain>
    </source>
</reference>
<comment type="caution">
    <text evidence="1">The sequence shown here is derived from an EMBL/GenBank/DDBJ whole genome shotgun (WGS) entry which is preliminary data.</text>
</comment>
<protein>
    <submittedName>
        <fullName evidence="1">Phosphonate C-P lyase system protein PhnG</fullName>
    </submittedName>
</protein>